<evidence type="ECO:0000313" key="1">
    <source>
        <dbReference type="EMBL" id="GAG75620.1"/>
    </source>
</evidence>
<name>X1A0K2_9ZZZZ</name>
<dbReference type="AlphaFoldDB" id="X1A0K2"/>
<reference evidence="1" key="1">
    <citation type="journal article" date="2014" name="Front. Microbiol.">
        <title>High frequency of phylogenetically diverse reductive dehalogenase-homologous genes in deep subseafloor sedimentary metagenomes.</title>
        <authorList>
            <person name="Kawai M."/>
            <person name="Futagami T."/>
            <person name="Toyoda A."/>
            <person name="Takaki Y."/>
            <person name="Nishi S."/>
            <person name="Hori S."/>
            <person name="Arai W."/>
            <person name="Tsubouchi T."/>
            <person name="Morono Y."/>
            <person name="Uchiyama I."/>
            <person name="Ito T."/>
            <person name="Fujiyama A."/>
            <person name="Inagaki F."/>
            <person name="Takami H."/>
        </authorList>
    </citation>
    <scope>NUCLEOTIDE SEQUENCE</scope>
    <source>
        <strain evidence="1">Expedition CK06-06</strain>
    </source>
</reference>
<organism evidence="1">
    <name type="scientific">marine sediment metagenome</name>
    <dbReference type="NCBI Taxonomy" id="412755"/>
    <lineage>
        <taxon>unclassified sequences</taxon>
        <taxon>metagenomes</taxon>
        <taxon>ecological metagenomes</taxon>
    </lineage>
</organism>
<protein>
    <submittedName>
        <fullName evidence="1">Uncharacterized protein</fullName>
    </submittedName>
</protein>
<accession>X1A0K2</accession>
<proteinExistence type="predicted"/>
<dbReference type="EMBL" id="BART01017211">
    <property type="protein sequence ID" value="GAG75620.1"/>
    <property type="molecule type" value="Genomic_DNA"/>
</dbReference>
<gene>
    <name evidence="1" type="ORF">S01H4_32829</name>
</gene>
<sequence length="52" mass="5939">MDNGDINLEEKIIINSRHKNVLKEVSSLLDNAEVAMKEKMSEEFPSYDLKTA</sequence>
<comment type="caution">
    <text evidence="1">The sequence shown here is derived from an EMBL/GenBank/DDBJ whole genome shotgun (WGS) entry which is preliminary data.</text>
</comment>
<feature type="non-terminal residue" evidence="1">
    <location>
        <position position="52"/>
    </location>
</feature>